<organism evidence="7 8">
    <name type="scientific">Providencia sneebia DSM 19967</name>
    <dbReference type="NCBI Taxonomy" id="1141660"/>
    <lineage>
        <taxon>Bacteria</taxon>
        <taxon>Pseudomonadati</taxon>
        <taxon>Pseudomonadota</taxon>
        <taxon>Gammaproteobacteria</taxon>
        <taxon>Enterobacterales</taxon>
        <taxon>Morganellaceae</taxon>
        <taxon>Providencia</taxon>
    </lineage>
</organism>
<name>K8WNE6_9GAMM</name>
<dbReference type="PANTHER" id="PTHR33841">
    <property type="entry name" value="DNA METHYLTRANSFERASE YEEA-RELATED"/>
    <property type="match status" value="1"/>
</dbReference>
<evidence type="ECO:0000256" key="2">
    <source>
        <dbReference type="ARBA" id="ARBA00022603"/>
    </source>
</evidence>
<dbReference type="PRINTS" id="PR00507">
    <property type="entry name" value="N12N6MTFRASE"/>
</dbReference>
<dbReference type="Gene3D" id="3.40.50.150">
    <property type="entry name" value="Vaccinia Virus protein VP39"/>
    <property type="match status" value="1"/>
</dbReference>
<evidence type="ECO:0000256" key="4">
    <source>
        <dbReference type="ARBA" id="ARBA00022691"/>
    </source>
</evidence>
<reference evidence="7 8" key="1">
    <citation type="journal article" date="2012" name="BMC Genomics">
        <title>Comparative genomics of bacteria in the genus Providencia isolated from wild Drosophila melanogaster.</title>
        <authorList>
            <person name="Galac M.R."/>
            <person name="Lazzaro B.P."/>
        </authorList>
    </citation>
    <scope>NUCLEOTIDE SEQUENCE [LARGE SCALE GENOMIC DNA]</scope>
    <source>
        <strain evidence="7 8">DSM 19967</strain>
    </source>
</reference>
<evidence type="ECO:0000313" key="7">
    <source>
        <dbReference type="EMBL" id="EKT61486.1"/>
    </source>
</evidence>
<comment type="caution">
    <text evidence="7">The sequence shown here is derived from an EMBL/GenBank/DDBJ whole genome shotgun (WGS) entry which is preliminary data.</text>
</comment>
<dbReference type="GO" id="GO:0009007">
    <property type="term" value="F:site-specific DNA-methyltransferase (adenine-specific) activity"/>
    <property type="evidence" value="ECO:0007669"/>
    <property type="project" value="UniProtKB-EC"/>
</dbReference>
<evidence type="ECO:0000256" key="1">
    <source>
        <dbReference type="ARBA" id="ARBA00011900"/>
    </source>
</evidence>
<dbReference type="InterPro" id="IPR002052">
    <property type="entry name" value="DNA_methylase_N6_adenine_CS"/>
</dbReference>
<dbReference type="PANTHER" id="PTHR33841:SF1">
    <property type="entry name" value="DNA METHYLTRANSFERASE A"/>
    <property type="match status" value="1"/>
</dbReference>
<feature type="domain" description="Type II methyltransferase M.TaqI-like" evidence="6">
    <location>
        <begin position="461"/>
        <end position="634"/>
    </location>
</feature>
<dbReference type="AlphaFoldDB" id="K8WNE6"/>
<dbReference type="EMBL" id="AKKN01000001">
    <property type="protein sequence ID" value="EKT61486.1"/>
    <property type="molecule type" value="Genomic_DNA"/>
</dbReference>
<keyword evidence="4" id="KW-0949">S-adenosyl-L-methionine</keyword>
<dbReference type="RefSeq" id="WP_008913917.1">
    <property type="nucleotide sequence ID" value="NZ_CM001773.1"/>
</dbReference>
<evidence type="ECO:0000256" key="5">
    <source>
        <dbReference type="ARBA" id="ARBA00047942"/>
    </source>
</evidence>
<dbReference type="GO" id="GO:0032259">
    <property type="term" value="P:methylation"/>
    <property type="evidence" value="ECO:0007669"/>
    <property type="project" value="UniProtKB-KW"/>
</dbReference>
<dbReference type="PATRIC" id="fig|1141660.3.peg.5"/>
<dbReference type="HOGENOM" id="CLU_002539_2_1_6"/>
<evidence type="ECO:0000313" key="8">
    <source>
        <dbReference type="Proteomes" id="UP000010290"/>
    </source>
</evidence>
<protein>
    <recommendedName>
        <fullName evidence="1">site-specific DNA-methyltransferase (adenine-specific)</fullName>
        <ecNumber evidence="1">2.1.1.72</ecNumber>
    </recommendedName>
</protein>
<gene>
    <name evidence="7" type="ORF">OO7_00020</name>
</gene>
<dbReference type="GO" id="GO:0006304">
    <property type="term" value="P:DNA modification"/>
    <property type="evidence" value="ECO:0007669"/>
    <property type="project" value="InterPro"/>
</dbReference>
<evidence type="ECO:0000259" key="6">
    <source>
        <dbReference type="Pfam" id="PF07669"/>
    </source>
</evidence>
<dbReference type="GO" id="GO:0003676">
    <property type="term" value="F:nucleic acid binding"/>
    <property type="evidence" value="ECO:0007669"/>
    <property type="project" value="InterPro"/>
</dbReference>
<dbReference type="EC" id="2.1.1.72" evidence="1"/>
<keyword evidence="8" id="KW-1185">Reference proteome</keyword>
<proteinExistence type="predicted"/>
<dbReference type="InterPro" id="IPR050953">
    <property type="entry name" value="N4_N6_ade-DNA_methylase"/>
</dbReference>
<keyword evidence="3" id="KW-0808">Transferase</keyword>
<dbReference type="PROSITE" id="PS00092">
    <property type="entry name" value="N6_MTASE"/>
    <property type="match status" value="1"/>
</dbReference>
<evidence type="ECO:0000256" key="3">
    <source>
        <dbReference type="ARBA" id="ARBA00022679"/>
    </source>
</evidence>
<dbReference type="SUPFAM" id="SSF53335">
    <property type="entry name" value="S-adenosyl-L-methionine-dependent methyltransferases"/>
    <property type="match status" value="1"/>
</dbReference>
<dbReference type="Proteomes" id="UP000010290">
    <property type="component" value="Chromosome"/>
</dbReference>
<dbReference type="Pfam" id="PF07669">
    <property type="entry name" value="Eco57I"/>
    <property type="match status" value="1"/>
</dbReference>
<dbReference type="InterPro" id="IPR011639">
    <property type="entry name" value="MethylTrfase_TaqI-like_dom"/>
</dbReference>
<comment type="catalytic activity">
    <reaction evidence="5">
        <text>a 2'-deoxyadenosine in DNA + S-adenosyl-L-methionine = an N(6)-methyl-2'-deoxyadenosine in DNA + S-adenosyl-L-homocysteine + H(+)</text>
        <dbReference type="Rhea" id="RHEA:15197"/>
        <dbReference type="Rhea" id="RHEA-COMP:12418"/>
        <dbReference type="Rhea" id="RHEA-COMP:12419"/>
        <dbReference type="ChEBI" id="CHEBI:15378"/>
        <dbReference type="ChEBI" id="CHEBI:57856"/>
        <dbReference type="ChEBI" id="CHEBI:59789"/>
        <dbReference type="ChEBI" id="CHEBI:90615"/>
        <dbReference type="ChEBI" id="CHEBI:90616"/>
        <dbReference type="EC" id="2.1.1.72"/>
    </reaction>
</comment>
<keyword evidence="2" id="KW-0489">Methyltransferase</keyword>
<accession>K8WNE6</accession>
<sequence>MRKSRLSQYKQARLVELLMTKKKLLQALVDKYQKDIDFYRSAKYNETQLRTDFLDQLFSILGWDITNAAGKPTNEREVLVEEGLKAKAGENTKKPDYTFRLFSERKFFLEAKKPNVNVSTAIEPALQVRRYGFTAKLKISVLSNFEYTAIYDCSNPVKETDTVANSRIKLYHFTELVDNFDEINKLVGRESVYTGQFDNEWLEIENKILKFSVDDLFLKQINDWRLRLASEFLQIKKELSEEELNDLVQNYINSIVFLRVCEDRDLEDYETLYHFAQAKDFQSLVNKLKSSDKKYNSGLFALAYIDELINNADSCIWSIIEQLYFPQSTYSFSVFSSDILGNIYEIFLSEKVRVDEFGNVKIQPKEEHIDRDVVTTPTHIVKEIIRNTVVEYCKDKSDVEILNSKFADIACGSGAFIIEVFQSLQDILVDYYLKHDKSKLQQLSEHTYKLKLQVKKEILCKCIYGIDKDYNATKACAFGLLLKLLEGESKETIGNTTPILPALDANILFGNSLIDSKDKVKQEDVCTINPFDLLDHQFDVIVGNPPYMATEHMNQLIPKEFEIYKKKYKSAFKQFDKYFLFVERSMQALKQNGYLGYILPSKFIKVGSGKNLRKLLSDNKYLSKFISFGSYQVFQNKTTYTCLLFLNKADHDDFSFYEVKDFKKWLTREDKSLLSSTYQTSSLDSDTWVLEKKTNDILNLMSSKSKPLGDIVGKTNVANGIQTSANKYYIHKEIKTENGFVYFKYDGVVYHIEKELTRPYFETNRNGEDSFYTYKDLEPNSFVVYPYKKVGNKIQFIEYDELKLHYPKLFEFLHVVKVHLNHKKRSIKPDPTGPNEWYRYGRSQALENCDVDQKLIVGVLSNGYKYSIDNHRTFVSSGGTAGYSIINVPNDVKYSIYYIQAVLTSKYLEWFASIYGEIFRGGFVARGTKVQTRMPIPTIDFDDPKEKATHDKISLQQQSLNRLYGQIQKAGDREKIILERQFEQEKAKMDDLIKDLYDLGDLDSEIPTVEDLYKNL</sequence>
<dbReference type="InterPro" id="IPR029063">
    <property type="entry name" value="SAM-dependent_MTases_sf"/>
</dbReference>